<evidence type="ECO:0000313" key="5">
    <source>
        <dbReference type="Proteomes" id="UP000321570"/>
    </source>
</evidence>
<dbReference type="EMBL" id="UYSG01000037">
    <property type="protein sequence ID" value="VDL14643.1"/>
    <property type="molecule type" value="Genomic_DNA"/>
</dbReference>
<dbReference type="Proteomes" id="UP000321570">
    <property type="component" value="Unassembled WGS sequence"/>
</dbReference>
<proteinExistence type="predicted"/>
<reference evidence="2 4" key="2">
    <citation type="submission" date="2018-11" db="EMBL/GenBank/DDBJ databases">
        <authorList>
            <consortium name="Pathogen Informatics"/>
        </authorList>
    </citation>
    <scope>NUCLEOTIDE SEQUENCE [LARGE SCALE GENOMIC DNA]</scope>
</reference>
<evidence type="ECO:0000313" key="3">
    <source>
        <dbReference type="EMBL" id="VUZ51262.1"/>
    </source>
</evidence>
<feature type="compositionally biased region" description="Basic and acidic residues" evidence="1">
    <location>
        <begin position="30"/>
        <end position="42"/>
    </location>
</feature>
<feature type="region of interest" description="Disordered" evidence="1">
    <location>
        <begin position="97"/>
        <end position="118"/>
    </location>
</feature>
<feature type="region of interest" description="Disordered" evidence="1">
    <location>
        <begin position="30"/>
        <end position="52"/>
    </location>
</feature>
<sequence length="118" mass="13257">MYKSTSKEQPPNLVKEKVLTKKVHKELKNPEVKVSETPDRISGRRSSSTGDVQLIAPRLYPPQMAVLERRKSKSYSGFDDVDGMTVDFCAVPAFLNEETEDNTPSSGSDNYFIRKSNS</sequence>
<gene>
    <name evidence="2" type="ORF">HDID_LOCUS304</name>
    <name evidence="3" type="ORF">WMSIL1_LOCUS9923</name>
</gene>
<dbReference type="AlphaFoldDB" id="A0A0R3S863"/>
<dbReference type="OrthoDB" id="10435220at2759"/>
<protein>
    <submittedName>
        <fullName evidence="6">AGC-kinase C-terminal domain-containing protein</fullName>
    </submittedName>
</protein>
<evidence type="ECO:0000256" key="1">
    <source>
        <dbReference type="SAM" id="MobiDB-lite"/>
    </source>
</evidence>
<feature type="compositionally biased region" description="Polar residues" evidence="1">
    <location>
        <begin position="102"/>
        <end position="118"/>
    </location>
</feature>
<accession>A0A0R3S863</accession>
<reference evidence="3 5" key="3">
    <citation type="submission" date="2019-07" db="EMBL/GenBank/DDBJ databases">
        <authorList>
            <person name="Jastrzebski P J."/>
            <person name="Paukszto L."/>
            <person name="Jastrzebski P J."/>
        </authorList>
    </citation>
    <scope>NUCLEOTIDE SEQUENCE [LARGE SCALE GENOMIC DNA]</scope>
    <source>
        <strain evidence="3 5">WMS-il1</strain>
    </source>
</reference>
<reference evidence="6" key="1">
    <citation type="submission" date="2017-02" db="UniProtKB">
        <authorList>
            <consortium name="WormBaseParasite"/>
        </authorList>
    </citation>
    <scope>IDENTIFICATION</scope>
</reference>
<keyword evidence="5" id="KW-1185">Reference proteome</keyword>
<evidence type="ECO:0000313" key="4">
    <source>
        <dbReference type="Proteomes" id="UP000274504"/>
    </source>
</evidence>
<dbReference type="WBParaSite" id="HDID_0000030301-mRNA-1">
    <property type="protein sequence ID" value="HDID_0000030301-mRNA-1"/>
    <property type="gene ID" value="HDID_0000030301"/>
</dbReference>
<organism evidence="6">
    <name type="scientific">Hymenolepis diminuta</name>
    <name type="common">Rat tapeworm</name>
    <dbReference type="NCBI Taxonomy" id="6216"/>
    <lineage>
        <taxon>Eukaryota</taxon>
        <taxon>Metazoa</taxon>
        <taxon>Spiralia</taxon>
        <taxon>Lophotrochozoa</taxon>
        <taxon>Platyhelminthes</taxon>
        <taxon>Cestoda</taxon>
        <taxon>Eucestoda</taxon>
        <taxon>Cyclophyllidea</taxon>
        <taxon>Hymenolepididae</taxon>
        <taxon>Hymenolepis</taxon>
    </lineage>
</organism>
<evidence type="ECO:0000313" key="2">
    <source>
        <dbReference type="EMBL" id="VDL14643.1"/>
    </source>
</evidence>
<dbReference type="EMBL" id="CABIJS010000432">
    <property type="protein sequence ID" value="VUZ51262.1"/>
    <property type="molecule type" value="Genomic_DNA"/>
</dbReference>
<dbReference type="Proteomes" id="UP000274504">
    <property type="component" value="Unassembled WGS sequence"/>
</dbReference>
<evidence type="ECO:0000313" key="6">
    <source>
        <dbReference type="WBParaSite" id="HDID_0000030301-mRNA-1"/>
    </source>
</evidence>
<name>A0A0R3S863_HYMDI</name>